<evidence type="ECO:0000259" key="1">
    <source>
        <dbReference type="Pfam" id="PF07727"/>
    </source>
</evidence>
<proteinExistence type="predicted"/>
<dbReference type="InterPro" id="IPR057670">
    <property type="entry name" value="SH3_retrovirus"/>
</dbReference>
<evidence type="ECO:0000313" key="3">
    <source>
        <dbReference type="EMBL" id="OWZ13148.1"/>
    </source>
</evidence>
<dbReference type="InterPro" id="IPR013103">
    <property type="entry name" value="RVT_2"/>
</dbReference>
<organism evidence="3 4">
    <name type="scientific">Phytophthora megakarya</name>
    <dbReference type="NCBI Taxonomy" id="4795"/>
    <lineage>
        <taxon>Eukaryota</taxon>
        <taxon>Sar</taxon>
        <taxon>Stramenopiles</taxon>
        <taxon>Oomycota</taxon>
        <taxon>Peronosporomycetes</taxon>
        <taxon>Peronosporales</taxon>
        <taxon>Peronosporaceae</taxon>
        <taxon>Phytophthora</taxon>
    </lineage>
</organism>
<dbReference type="Proteomes" id="UP000198211">
    <property type="component" value="Unassembled WGS sequence"/>
</dbReference>
<dbReference type="OrthoDB" id="3344688at2759"/>
<protein>
    <submittedName>
        <fullName evidence="3">Gag-pol Polyprotein</fullName>
    </submittedName>
</protein>
<dbReference type="Pfam" id="PF25597">
    <property type="entry name" value="SH3_retrovirus"/>
    <property type="match status" value="1"/>
</dbReference>
<dbReference type="Pfam" id="PF07727">
    <property type="entry name" value="RVT_2"/>
    <property type="match status" value="1"/>
</dbReference>
<dbReference type="STRING" id="4795.A0A225W7G1"/>
<keyword evidence="4" id="KW-1185">Reference proteome</keyword>
<reference evidence="4" key="1">
    <citation type="submission" date="2017-03" db="EMBL/GenBank/DDBJ databases">
        <title>Phytopthora megakarya and P. palmivora, two closely related causual agents of cacao black pod achieved similar genome size and gene model numbers by different mechanisms.</title>
        <authorList>
            <person name="Ali S."/>
            <person name="Shao J."/>
            <person name="Larry D.J."/>
            <person name="Kronmiller B."/>
            <person name="Shen D."/>
            <person name="Strem M.D."/>
            <person name="Melnick R.L."/>
            <person name="Guiltinan M.J."/>
            <person name="Tyler B.M."/>
            <person name="Meinhardt L.W."/>
            <person name="Bailey B.A."/>
        </authorList>
    </citation>
    <scope>NUCLEOTIDE SEQUENCE [LARGE SCALE GENOMIC DNA]</scope>
    <source>
        <strain evidence="4">zdho120</strain>
    </source>
</reference>
<sequence length="497" mass="56959">MVWHLTTVYFGVLGSIAYTYTTETYAKSLQATATPGRRKPLNNRSLRGVFVGYADTQKAWRVLLCGTGEIVNTCHTTFDKSNSYSKMELWQQELARLGRRLLLEYTQPSCIEASVPTLVFYAEPIPENDAKSTTPDELHHLDEFIREFDVDGLQEEMVNLPDISTYNGREGSQVLWQNRGHGSQLQALIMFTGNTLSEKQIHAEALVPTENLVSMMENSKISELGALVEPKTYQAAMASANALHWRKAIDKEGQSLISHGTWKLMHLPNGKKALTSRWIFKIKYDADGNVERCKARLVIRGFEQVKYIDYDEIFAPVIRLEYLRIPLTLVAIMDWECHQTDVDIAFLNGDMEEEVYMLQPEGLGCLKRGYALYGLKQAPRAWHKRLTDFLKKNGYEKLNSDASIYMKLMIFSEFNSKDMGEVHYILGLRIRRDQDTRTLSIDQITYARNTLEKFNLSHANPARTPSDTVVLTKAFLLKRKLPELKCMLKTTEVWWEA</sequence>
<feature type="domain" description="Retroviral polymerase SH3-like" evidence="2">
    <location>
        <begin position="35"/>
        <end position="86"/>
    </location>
</feature>
<dbReference type="AlphaFoldDB" id="A0A225W7G1"/>
<evidence type="ECO:0000259" key="2">
    <source>
        <dbReference type="Pfam" id="PF25597"/>
    </source>
</evidence>
<gene>
    <name evidence="3" type="ORF">PHMEG_00013584</name>
</gene>
<accession>A0A225W7G1</accession>
<feature type="domain" description="Reverse transcriptase Ty1/copia-type" evidence="1">
    <location>
        <begin position="261"/>
        <end position="407"/>
    </location>
</feature>
<name>A0A225W7G1_9STRA</name>
<evidence type="ECO:0000313" key="4">
    <source>
        <dbReference type="Proteomes" id="UP000198211"/>
    </source>
</evidence>
<comment type="caution">
    <text evidence="3">The sequence shown here is derived from an EMBL/GenBank/DDBJ whole genome shotgun (WGS) entry which is preliminary data.</text>
</comment>
<dbReference type="EMBL" id="NBNE01001658">
    <property type="protein sequence ID" value="OWZ13148.1"/>
    <property type="molecule type" value="Genomic_DNA"/>
</dbReference>